<dbReference type="Proteomes" id="UP000284706">
    <property type="component" value="Unassembled WGS sequence"/>
</dbReference>
<evidence type="ECO:0000313" key="2">
    <source>
        <dbReference type="Proteomes" id="UP000284706"/>
    </source>
</evidence>
<sequence length="73" mass="8017">MASVGLEQYHKGMRTASVTCNWDVAVTYDQEKINALLADRYNQPGGSGMVTEVVLREKLEDRLGDTPKTGTSI</sequence>
<evidence type="ECO:0000313" key="1">
    <source>
        <dbReference type="EMBL" id="PPQ95730.1"/>
    </source>
</evidence>
<dbReference type="AlphaFoldDB" id="A0A409XY74"/>
<reference evidence="1 2" key="1">
    <citation type="journal article" date="2018" name="Evol. Lett.">
        <title>Horizontal gene cluster transfer increased hallucinogenic mushroom diversity.</title>
        <authorList>
            <person name="Reynolds H.T."/>
            <person name="Vijayakumar V."/>
            <person name="Gluck-Thaler E."/>
            <person name="Korotkin H.B."/>
            <person name="Matheny P.B."/>
            <person name="Slot J.C."/>
        </authorList>
    </citation>
    <scope>NUCLEOTIDE SEQUENCE [LARGE SCALE GENOMIC DNA]</scope>
    <source>
        <strain evidence="1 2">SRW20</strain>
    </source>
</reference>
<protein>
    <submittedName>
        <fullName evidence="1">Uncharacterized protein</fullName>
    </submittedName>
</protein>
<gene>
    <name evidence="1" type="ORF">CVT26_008373</name>
</gene>
<proteinExistence type="predicted"/>
<dbReference type="EMBL" id="NHYE01001417">
    <property type="protein sequence ID" value="PPQ95730.1"/>
    <property type="molecule type" value="Genomic_DNA"/>
</dbReference>
<keyword evidence="2" id="KW-1185">Reference proteome</keyword>
<name>A0A409XY74_9AGAR</name>
<organism evidence="1 2">
    <name type="scientific">Gymnopilus dilepis</name>
    <dbReference type="NCBI Taxonomy" id="231916"/>
    <lineage>
        <taxon>Eukaryota</taxon>
        <taxon>Fungi</taxon>
        <taxon>Dikarya</taxon>
        <taxon>Basidiomycota</taxon>
        <taxon>Agaricomycotina</taxon>
        <taxon>Agaricomycetes</taxon>
        <taxon>Agaricomycetidae</taxon>
        <taxon>Agaricales</taxon>
        <taxon>Agaricineae</taxon>
        <taxon>Hymenogastraceae</taxon>
        <taxon>Gymnopilus</taxon>
    </lineage>
</organism>
<dbReference type="InParanoid" id="A0A409XY74"/>
<comment type="caution">
    <text evidence="1">The sequence shown here is derived from an EMBL/GenBank/DDBJ whole genome shotgun (WGS) entry which is preliminary data.</text>
</comment>
<accession>A0A409XY74</accession>